<dbReference type="OrthoDB" id="7068790at2"/>
<dbReference type="EMBL" id="RKQN01000001">
    <property type="protein sequence ID" value="RPE80839.1"/>
    <property type="molecule type" value="Genomic_DNA"/>
</dbReference>
<reference evidence="2 3" key="1">
    <citation type="submission" date="2018-11" db="EMBL/GenBank/DDBJ databases">
        <title>Genomic Encyclopedia of Type Strains, Phase IV (KMG-IV): sequencing the most valuable type-strain genomes for metagenomic binning, comparative biology and taxonomic classification.</title>
        <authorList>
            <person name="Goeker M."/>
        </authorList>
    </citation>
    <scope>NUCLEOTIDE SEQUENCE [LARGE SCALE GENOMIC DNA]</scope>
    <source>
        <strain evidence="2 3">DSM 25623</strain>
    </source>
</reference>
<evidence type="ECO:0000313" key="2">
    <source>
        <dbReference type="EMBL" id="RPE80839.1"/>
    </source>
</evidence>
<dbReference type="InterPro" id="IPR058548">
    <property type="entry name" value="MlaB-like_STAS"/>
</dbReference>
<accession>A0A3N4VM31</accession>
<dbReference type="Proteomes" id="UP000269708">
    <property type="component" value="Unassembled WGS sequence"/>
</dbReference>
<organism evidence="2 3">
    <name type="scientific">Vulcaniibacterium tengchongense</name>
    <dbReference type="NCBI Taxonomy" id="1273429"/>
    <lineage>
        <taxon>Bacteria</taxon>
        <taxon>Pseudomonadati</taxon>
        <taxon>Pseudomonadota</taxon>
        <taxon>Gammaproteobacteria</taxon>
        <taxon>Lysobacterales</taxon>
        <taxon>Lysobacteraceae</taxon>
        <taxon>Vulcaniibacterium</taxon>
    </lineage>
</organism>
<dbReference type="AlphaFoldDB" id="A0A3N4VM31"/>
<keyword evidence="3" id="KW-1185">Reference proteome</keyword>
<sequence length="96" mass="10234">MTPLPLPADLGIEHVADLQARLRPHLDDDAPLALAGERVERVHTAGLQVLHAFVRDRAARGLRTVVADASPVLAEAARRLALAESLGIDSPSDPLH</sequence>
<dbReference type="InterPro" id="IPR036513">
    <property type="entry name" value="STAS_dom_sf"/>
</dbReference>
<name>A0A3N4VM31_9GAMM</name>
<proteinExistence type="predicted"/>
<dbReference type="Pfam" id="PF13466">
    <property type="entry name" value="STAS_2"/>
    <property type="match status" value="1"/>
</dbReference>
<feature type="domain" description="MlaB-like STAS" evidence="1">
    <location>
        <begin position="6"/>
        <end position="82"/>
    </location>
</feature>
<dbReference type="SUPFAM" id="SSF52091">
    <property type="entry name" value="SpoIIaa-like"/>
    <property type="match status" value="1"/>
</dbReference>
<comment type="caution">
    <text evidence="2">The sequence shown here is derived from an EMBL/GenBank/DDBJ whole genome shotgun (WGS) entry which is preliminary data.</text>
</comment>
<evidence type="ECO:0000259" key="1">
    <source>
        <dbReference type="Pfam" id="PF13466"/>
    </source>
</evidence>
<dbReference type="RefSeq" id="WP_123768441.1">
    <property type="nucleotide sequence ID" value="NZ_RKQN01000001.1"/>
</dbReference>
<evidence type="ECO:0000313" key="3">
    <source>
        <dbReference type="Proteomes" id="UP000269708"/>
    </source>
</evidence>
<protein>
    <submittedName>
        <fullName evidence="2">STAS domain-containing protein</fullName>
    </submittedName>
</protein>
<dbReference type="Gene3D" id="3.30.750.24">
    <property type="entry name" value="STAS domain"/>
    <property type="match status" value="1"/>
</dbReference>
<gene>
    <name evidence="2" type="ORF">EDC50_0005</name>
</gene>